<comment type="caution">
    <text evidence="2">The sequence shown here is derived from an EMBL/GenBank/DDBJ whole genome shotgun (WGS) entry which is preliminary data.</text>
</comment>
<gene>
    <name evidence="2" type="ORF">CN425_27575</name>
</gene>
<protein>
    <submittedName>
        <fullName evidence="2">Uncharacterized protein</fullName>
    </submittedName>
</protein>
<keyword evidence="1" id="KW-0472">Membrane</keyword>
<keyword evidence="1" id="KW-0812">Transmembrane</keyword>
<evidence type="ECO:0000256" key="1">
    <source>
        <dbReference type="SAM" id="Phobius"/>
    </source>
</evidence>
<feature type="transmembrane region" description="Helical" evidence="1">
    <location>
        <begin position="102"/>
        <end position="121"/>
    </location>
</feature>
<proteinExistence type="predicted"/>
<evidence type="ECO:0000313" key="3">
    <source>
        <dbReference type="Proteomes" id="UP000220635"/>
    </source>
</evidence>
<dbReference type="AlphaFoldDB" id="A0A2A8PNJ5"/>
<evidence type="ECO:0000313" key="2">
    <source>
        <dbReference type="EMBL" id="PEV92613.1"/>
    </source>
</evidence>
<organism evidence="2 3">
    <name type="scientific">Bacillus cereus</name>
    <dbReference type="NCBI Taxonomy" id="1396"/>
    <lineage>
        <taxon>Bacteria</taxon>
        <taxon>Bacillati</taxon>
        <taxon>Bacillota</taxon>
        <taxon>Bacilli</taxon>
        <taxon>Bacillales</taxon>
        <taxon>Bacillaceae</taxon>
        <taxon>Bacillus</taxon>
        <taxon>Bacillus cereus group</taxon>
    </lineage>
</organism>
<dbReference type="EMBL" id="NTWE01000137">
    <property type="protein sequence ID" value="PEV92613.1"/>
    <property type="molecule type" value="Genomic_DNA"/>
</dbReference>
<name>A0A2A8PNJ5_BACCE</name>
<reference evidence="2 3" key="1">
    <citation type="submission" date="2017-09" db="EMBL/GenBank/DDBJ databases">
        <title>Large-scale bioinformatics analysis of Bacillus genomes uncovers conserved roles of natural products in bacterial physiology.</title>
        <authorList>
            <consortium name="Agbiome Team Llc"/>
            <person name="Bleich R.M."/>
            <person name="Grubbs K.J."/>
            <person name="Santa Maria K.C."/>
            <person name="Allen S.E."/>
            <person name="Farag S."/>
            <person name="Shank E.A."/>
            <person name="Bowers A."/>
        </authorList>
    </citation>
    <scope>NUCLEOTIDE SEQUENCE [LARGE SCALE GENOMIC DNA]</scope>
    <source>
        <strain evidence="2 3">AFS010695</strain>
    </source>
</reference>
<dbReference type="Proteomes" id="UP000220635">
    <property type="component" value="Unassembled WGS sequence"/>
</dbReference>
<dbReference type="OrthoDB" id="2902592at2"/>
<accession>A0A2A8PNJ5</accession>
<dbReference type="RefSeq" id="WP_098222307.1">
    <property type="nucleotide sequence ID" value="NZ_NTWE01000137.1"/>
</dbReference>
<keyword evidence="1" id="KW-1133">Transmembrane helix</keyword>
<sequence length="143" mass="16221">MKEEDFFPSTNDVLIVFDDEAKTSDIKRINNIEEDTLFVTGEYAVPIGDCEITNSVNGRNFFYRAPSQSIQETKRLAQLEKSMVLKHITQFKPKPPESPFDIMKIGLMLIIVLFVIVFGAVSCSNGKAEQQQVPTQTYQKPNQ</sequence>